<evidence type="ECO:0000256" key="1">
    <source>
        <dbReference type="ARBA" id="ARBA00022598"/>
    </source>
</evidence>
<dbReference type="InterPro" id="IPR052032">
    <property type="entry name" value="ATP-dep_AA_Ligase"/>
</dbReference>
<keyword evidence="1" id="KW-0436">Ligase</keyword>
<dbReference type="RefSeq" id="WP_394830048.1">
    <property type="nucleotide sequence ID" value="NZ_CP089929.1"/>
</dbReference>
<dbReference type="SUPFAM" id="SSF56059">
    <property type="entry name" value="Glutathione synthetase ATP-binding domain-like"/>
    <property type="match status" value="1"/>
</dbReference>
<proteinExistence type="predicted"/>
<protein>
    <submittedName>
        <fullName evidence="6">ATP-grasp domain-containing protein</fullName>
    </submittedName>
</protein>
<dbReference type="Pfam" id="PF13535">
    <property type="entry name" value="ATP-grasp_4"/>
    <property type="match status" value="1"/>
</dbReference>
<evidence type="ECO:0000259" key="5">
    <source>
        <dbReference type="PROSITE" id="PS50975"/>
    </source>
</evidence>
<dbReference type="Gene3D" id="3.30.470.20">
    <property type="entry name" value="ATP-grasp fold, B domain"/>
    <property type="match status" value="1"/>
</dbReference>
<keyword evidence="2 4" id="KW-0547">Nucleotide-binding</keyword>
<keyword evidence="7" id="KW-1185">Reference proteome</keyword>
<dbReference type="InterPro" id="IPR011761">
    <property type="entry name" value="ATP-grasp"/>
</dbReference>
<name>A0ABZ2KRV0_9BACT</name>
<evidence type="ECO:0000313" key="6">
    <source>
        <dbReference type="EMBL" id="WXB00448.1"/>
    </source>
</evidence>
<dbReference type="EMBL" id="CP089983">
    <property type="protein sequence ID" value="WXB00448.1"/>
    <property type="molecule type" value="Genomic_DNA"/>
</dbReference>
<reference evidence="6" key="1">
    <citation type="submission" date="2021-12" db="EMBL/GenBank/DDBJ databases">
        <title>Discovery of the Pendulisporaceae a myxobacterial family with distinct sporulation behavior and unique specialized metabolism.</title>
        <authorList>
            <person name="Garcia R."/>
            <person name="Popoff A."/>
            <person name="Bader C.D."/>
            <person name="Loehr J."/>
            <person name="Walesch S."/>
            <person name="Walt C."/>
            <person name="Boldt J."/>
            <person name="Bunk B."/>
            <person name="Haeckl F.J.F.P.J."/>
            <person name="Gunesch A.P."/>
            <person name="Birkelbach J."/>
            <person name="Nuebel U."/>
            <person name="Pietschmann T."/>
            <person name="Bach T."/>
            <person name="Mueller R."/>
        </authorList>
    </citation>
    <scope>NUCLEOTIDE SEQUENCE</scope>
    <source>
        <strain evidence="6">MSr11367</strain>
    </source>
</reference>
<organism evidence="6 7">
    <name type="scientific">Pendulispora rubella</name>
    <dbReference type="NCBI Taxonomy" id="2741070"/>
    <lineage>
        <taxon>Bacteria</taxon>
        <taxon>Pseudomonadati</taxon>
        <taxon>Myxococcota</taxon>
        <taxon>Myxococcia</taxon>
        <taxon>Myxococcales</taxon>
        <taxon>Sorangiineae</taxon>
        <taxon>Pendulisporaceae</taxon>
        <taxon>Pendulispora</taxon>
    </lineage>
</organism>
<dbReference type="PANTHER" id="PTHR43585:SF2">
    <property type="entry name" value="ATP-GRASP ENZYME FSQD"/>
    <property type="match status" value="1"/>
</dbReference>
<dbReference type="Proteomes" id="UP001374803">
    <property type="component" value="Chromosome"/>
</dbReference>
<evidence type="ECO:0000313" key="7">
    <source>
        <dbReference type="Proteomes" id="UP001374803"/>
    </source>
</evidence>
<evidence type="ECO:0000256" key="4">
    <source>
        <dbReference type="PROSITE-ProRule" id="PRU00409"/>
    </source>
</evidence>
<dbReference type="PANTHER" id="PTHR43585">
    <property type="entry name" value="FUMIPYRROLE BIOSYNTHESIS PROTEIN C"/>
    <property type="match status" value="1"/>
</dbReference>
<dbReference type="PROSITE" id="PS50975">
    <property type="entry name" value="ATP_GRASP"/>
    <property type="match status" value="1"/>
</dbReference>
<gene>
    <name evidence="6" type="ORF">LVJ94_26430</name>
</gene>
<evidence type="ECO:0000256" key="3">
    <source>
        <dbReference type="ARBA" id="ARBA00022840"/>
    </source>
</evidence>
<feature type="domain" description="ATP-grasp" evidence="5">
    <location>
        <begin position="126"/>
        <end position="330"/>
    </location>
</feature>
<keyword evidence="3 4" id="KW-0067">ATP-binding</keyword>
<accession>A0ABZ2KRV0</accession>
<sequence length="443" mass="49735">MNVEGGVLVLSHVGFSFVEDLIEALRVRQLKVFLLSSLPVPEHQPKRLQDLREKVDVLHSTESHVLTREDLESCMASLQQGGERVLCCITVWEGYRHLMALANSHLGVPDLDESLIHALRNKLALRNRLADASLTSIRATALTRESLETLKQSERRYFIKPVSGIASYGAFSLRPQTQWSELEQIAKHAELDTVYASAFGEGLSFLAEDYLPGREFSFEVIAVDGDAQIVAIHEKCELTEVGGTVLENCCTSPPFTLSERECADGIRWVRDVLLHLDARWGCFHVEARYHESRWDLIEVNPRVGGSLISHSVKAMTGTYGMLDLWLDTLLSHTGDDESARNDFRTRLKAISFTTDGASPVSNATFFRVYFAKQGTIKEIALREQPTTPVVSHILLKAGDTIDSTSREVFLGQLLWKLPLEERAQQLPHLLRTSEEAIEIHYDV</sequence>
<evidence type="ECO:0000256" key="2">
    <source>
        <dbReference type="ARBA" id="ARBA00022741"/>
    </source>
</evidence>